<protein>
    <submittedName>
        <fullName evidence="1">RHS repeat-associated core domain-containing protein</fullName>
    </submittedName>
</protein>
<gene>
    <name evidence="1" type="ORF">SAMN05444349_1061</name>
</gene>
<evidence type="ECO:0000313" key="2">
    <source>
        <dbReference type="Proteomes" id="UP000184436"/>
    </source>
</evidence>
<dbReference type="InterPro" id="IPR050708">
    <property type="entry name" value="T6SS_VgrG/RHS"/>
</dbReference>
<organism evidence="1 2">
    <name type="scientific">Bacteroides faecichinchillae</name>
    <dbReference type="NCBI Taxonomy" id="871325"/>
    <lineage>
        <taxon>Bacteria</taxon>
        <taxon>Pseudomonadati</taxon>
        <taxon>Bacteroidota</taxon>
        <taxon>Bacteroidia</taxon>
        <taxon>Bacteroidales</taxon>
        <taxon>Bacteroidaceae</taxon>
        <taxon>Bacteroides</taxon>
    </lineage>
</organism>
<dbReference type="InterPro" id="IPR022385">
    <property type="entry name" value="Rhs_assc_core"/>
</dbReference>
<evidence type="ECO:0000313" key="1">
    <source>
        <dbReference type="EMBL" id="SHE77082.1"/>
    </source>
</evidence>
<proteinExistence type="predicted"/>
<dbReference type="EMBL" id="FQVD01000006">
    <property type="protein sequence ID" value="SHE77082.1"/>
    <property type="molecule type" value="Genomic_DNA"/>
</dbReference>
<accession>A0A1M4W7X6</accession>
<dbReference type="Proteomes" id="UP000184436">
    <property type="component" value="Unassembled WGS sequence"/>
</dbReference>
<reference evidence="1 2" key="1">
    <citation type="submission" date="2016-11" db="EMBL/GenBank/DDBJ databases">
        <authorList>
            <person name="Jaros S."/>
            <person name="Januszkiewicz K."/>
            <person name="Wedrychowicz H."/>
        </authorList>
    </citation>
    <scope>NUCLEOTIDE SEQUENCE [LARGE SCALE GENOMIC DNA]</scope>
    <source>
        <strain evidence="1 2">DSM 26883</strain>
    </source>
</reference>
<dbReference type="PANTHER" id="PTHR32305">
    <property type="match status" value="1"/>
</dbReference>
<keyword evidence="2" id="KW-1185">Reference proteome</keyword>
<dbReference type="AlphaFoldDB" id="A0A1M4W7X6"/>
<feature type="non-terminal residue" evidence="1">
    <location>
        <position position="1"/>
    </location>
</feature>
<dbReference type="RefSeq" id="WP_245798465.1">
    <property type="nucleotide sequence ID" value="NZ_FQVD01000006.1"/>
</dbReference>
<dbReference type="PANTHER" id="PTHR32305:SF15">
    <property type="entry name" value="PROTEIN RHSA-RELATED"/>
    <property type="match status" value="1"/>
</dbReference>
<sequence>YAYNVRSWTKSITGTLFSQTLNYQEAITGNTPCYNGNISSMSWQSGVETSQRGYRFTYDGLSRLKDALYGEGATLAANTDRFNEQVTGYDKMGNILGLKRYGQTAAGSYGMIDNLTLTYNGNRLQAVKDIATSSVYGNGTEFKDNSNQTVEYAYDKNGNLIKDLNKNISSIGYNCLNLPSQITLAGSTGSNSIDYEYGADGTKLRTVHKTGATTLTTDYCGNAVYENGVLKMLLNEAGYVSFPDRKFHFYLKDHQGNVRVVADKDGNVEETNAYYPFGGTFTSTNSVQPYKYNGKELDTRNGLNWYDYGARHYDATIGRWHVVDPMSEKYYNSSLYMYCANNPIKYIDLTGLAWRLTYDEDHDGKRKYNGYEWVSEEESYNEDGSLKKGLYAQAIFFSDNGTFDSKKNYNIGSSTATVYLADGTTLEYDASTNPSDPEVFATVPEGIYEANVGTHHGSKRNYTALKMRDIRAKSQTLELGMTNPAYQDGRTFATGIDIHYAGYLNYTGTINNGKNGVSQGCLLIDVNAWSNFISNFDNNIQRSNSVSVTVSRTFSTPVNGNRLPAFNFIMNGSRSSFFNSKIR</sequence>
<dbReference type="Gene3D" id="2.180.10.10">
    <property type="entry name" value="RHS repeat-associated core"/>
    <property type="match status" value="1"/>
</dbReference>
<dbReference type="NCBIfam" id="TIGR03696">
    <property type="entry name" value="Rhs_assc_core"/>
    <property type="match status" value="1"/>
</dbReference>
<dbReference type="STRING" id="871325.SAMN05444349_1061"/>
<name>A0A1M4W7X6_9BACE</name>